<feature type="transmembrane region" description="Helical" evidence="6">
    <location>
        <begin position="187"/>
        <end position="209"/>
    </location>
</feature>
<feature type="transmembrane region" description="Helical" evidence="6">
    <location>
        <begin position="73"/>
        <end position="93"/>
    </location>
</feature>
<evidence type="ECO:0000259" key="7">
    <source>
        <dbReference type="PROSITE" id="PS50850"/>
    </source>
</evidence>
<evidence type="ECO:0000313" key="8">
    <source>
        <dbReference type="EMBL" id="MFC4754694.1"/>
    </source>
</evidence>
<dbReference type="PROSITE" id="PS50850">
    <property type="entry name" value="MFS"/>
    <property type="match status" value="1"/>
</dbReference>
<feature type="transmembrane region" description="Helical" evidence="6">
    <location>
        <begin position="36"/>
        <end position="61"/>
    </location>
</feature>
<dbReference type="InterPro" id="IPR036259">
    <property type="entry name" value="MFS_trans_sf"/>
</dbReference>
<feature type="transmembrane region" description="Helical" evidence="6">
    <location>
        <begin position="532"/>
        <end position="551"/>
    </location>
</feature>
<dbReference type="InterPro" id="IPR011701">
    <property type="entry name" value="MFS"/>
</dbReference>
<feature type="transmembrane region" description="Helical" evidence="6">
    <location>
        <begin position="402"/>
        <end position="428"/>
    </location>
</feature>
<feature type="transmembrane region" description="Helical" evidence="6">
    <location>
        <begin position="221"/>
        <end position="241"/>
    </location>
</feature>
<keyword evidence="4 6" id="KW-1133">Transmembrane helix</keyword>
<comment type="caution">
    <text evidence="8">The sequence shown here is derived from an EMBL/GenBank/DDBJ whole genome shotgun (WGS) entry which is preliminary data.</text>
</comment>
<gene>
    <name evidence="8" type="ORF">ACFO7U_07870</name>
</gene>
<dbReference type="SUPFAM" id="SSF103473">
    <property type="entry name" value="MFS general substrate transporter"/>
    <property type="match status" value="1"/>
</dbReference>
<dbReference type="RefSeq" id="WP_344995643.1">
    <property type="nucleotide sequence ID" value="NZ_BAABCD010000052.1"/>
</dbReference>
<dbReference type="CDD" id="cd17321">
    <property type="entry name" value="MFS_MMR_MDR_like"/>
    <property type="match status" value="1"/>
</dbReference>
<dbReference type="InterPro" id="IPR020846">
    <property type="entry name" value="MFS_dom"/>
</dbReference>
<feature type="transmembrane region" description="Helical" evidence="6">
    <location>
        <begin position="449"/>
        <end position="467"/>
    </location>
</feature>
<dbReference type="PRINTS" id="PR01036">
    <property type="entry name" value="TCRTETB"/>
</dbReference>
<reference evidence="9" key="1">
    <citation type="journal article" date="2019" name="Int. J. Syst. Evol. Microbiol.">
        <title>The Global Catalogue of Microorganisms (GCM) 10K type strain sequencing project: providing services to taxonomists for standard genome sequencing and annotation.</title>
        <authorList>
            <consortium name="The Broad Institute Genomics Platform"/>
            <consortium name="The Broad Institute Genome Sequencing Center for Infectious Disease"/>
            <person name="Wu L."/>
            <person name="Ma J."/>
        </authorList>
    </citation>
    <scope>NUCLEOTIDE SEQUENCE [LARGE SCALE GENOMIC DNA]</scope>
    <source>
        <strain evidence="9">JCM 11882</strain>
    </source>
</reference>
<proteinExistence type="predicted"/>
<feature type="transmembrane region" description="Helical" evidence="6">
    <location>
        <begin position="344"/>
        <end position="365"/>
    </location>
</feature>
<feature type="transmembrane region" description="Helical" evidence="6">
    <location>
        <begin position="158"/>
        <end position="181"/>
    </location>
</feature>
<dbReference type="Gene3D" id="1.20.1250.20">
    <property type="entry name" value="MFS general substrate transporter like domains"/>
    <property type="match status" value="1"/>
</dbReference>
<dbReference type="Pfam" id="PF07690">
    <property type="entry name" value="MFS_1"/>
    <property type="match status" value="1"/>
</dbReference>
<dbReference type="PANTHER" id="PTHR42718:SF9">
    <property type="entry name" value="MAJOR FACILITATOR SUPERFAMILY MULTIDRUG TRANSPORTER MFSC"/>
    <property type="match status" value="1"/>
</dbReference>
<dbReference type="Gene3D" id="1.20.1720.10">
    <property type="entry name" value="Multidrug resistance protein D"/>
    <property type="match status" value="1"/>
</dbReference>
<evidence type="ECO:0000256" key="1">
    <source>
        <dbReference type="ARBA" id="ARBA00004651"/>
    </source>
</evidence>
<feature type="transmembrane region" description="Helical" evidence="6">
    <location>
        <begin position="316"/>
        <end position="338"/>
    </location>
</feature>
<feature type="transmembrane region" description="Helical" evidence="6">
    <location>
        <begin position="266"/>
        <end position="288"/>
    </location>
</feature>
<sequence length="561" mass="57162">MTKHAPGGDGAITPASTLPDDLADVAAPSRRDWAGLAMLSIALGLIVLDGTIVGVALPTIILDLNLDLTDAQWVNSLYAVLLAALLLSTGTLADRLGRRRLVLAGIVVFVGGSLLAAAASSAGPLLTARAVQAVGAAFIMPATLSSVNTLFRGRYRAAAFGVWGAVISGAAAIGPLLGGALTQWASWHWIFLVNLPLGAILFVAVIFTVPETRGEKARPGVDVDGALLSAIGFGALVFAVIEGPDLGWWTPTADLSLFGLTWPADAPVSATPIALAIAAVALTLFVLWERHREKVHRSALLDLSLFSLRTFSWGNLTAGTVAVGEFALLFILPLYLVNVLGLEVISAGLVLAAMAFGAFLSGASARHLAARFGSPGTVLIGLGLELIGVLALVLLIRDDTHAWLVAIPLTVYGLGLGLASAQLTGTVLRDVPVAISGQGSATQSTVRQIGSALGTAFAGAALSISLARTLPAALENAGLAGGPADQLAESTRQSAGSTIGVLRDHGDASPLGDHTAAAVDALAHGFADASRWAMLVAAAFLALGFLGAAFLRRASATPVAQ</sequence>
<dbReference type="EMBL" id="JBHSHP010000020">
    <property type="protein sequence ID" value="MFC4754694.1"/>
    <property type="molecule type" value="Genomic_DNA"/>
</dbReference>
<feature type="transmembrane region" description="Helical" evidence="6">
    <location>
        <begin position="100"/>
        <end position="119"/>
    </location>
</feature>
<keyword evidence="5 6" id="KW-0472">Membrane</keyword>
<evidence type="ECO:0000256" key="5">
    <source>
        <dbReference type="ARBA" id="ARBA00023136"/>
    </source>
</evidence>
<comment type="subcellular location">
    <subcellularLocation>
        <location evidence="1">Cell membrane</location>
        <topology evidence="1">Multi-pass membrane protein</topology>
    </subcellularLocation>
</comment>
<dbReference type="PANTHER" id="PTHR42718">
    <property type="entry name" value="MAJOR FACILITATOR SUPERFAMILY MULTIDRUG TRANSPORTER MFSC"/>
    <property type="match status" value="1"/>
</dbReference>
<evidence type="ECO:0000313" key="9">
    <source>
        <dbReference type="Proteomes" id="UP001595836"/>
    </source>
</evidence>
<dbReference type="InterPro" id="IPR005829">
    <property type="entry name" value="Sugar_transporter_CS"/>
</dbReference>
<name>A0ABV9PR17_9ACTN</name>
<evidence type="ECO:0000256" key="6">
    <source>
        <dbReference type="SAM" id="Phobius"/>
    </source>
</evidence>
<protein>
    <submittedName>
        <fullName evidence="8">MFS transporter</fullName>
    </submittedName>
</protein>
<dbReference type="PROSITE" id="PS00216">
    <property type="entry name" value="SUGAR_TRANSPORT_1"/>
    <property type="match status" value="1"/>
</dbReference>
<accession>A0ABV9PR17</accession>
<dbReference type="Proteomes" id="UP001595836">
    <property type="component" value="Unassembled WGS sequence"/>
</dbReference>
<feature type="transmembrane region" description="Helical" evidence="6">
    <location>
        <begin position="131"/>
        <end position="151"/>
    </location>
</feature>
<evidence type="ECO:0000256" key="2">
    <source>
        <dbReference type="ARBA" id="ARBA00022448"/>
    </source>
</evidence>
<keyword evidence="3 6" id="KW-0812">Transmembrane</keyword>
<keyword evidence="9" id="KW-1185">Reference proteome</keyword>
<keyword evidence="2" id="KW-0813">Transport</keyword>
<evidence type="ECO:0000256" key="4">
    <source>
        <dbReference type="ARBA" id="ARBA00022989"/>
    </source>
</evidence>
<organism evidence="8 9">
    <name type="scientific">Dietzia aurantiaca</name>
    <dbReference type="NCBI Taxonomy" id="983873"/>
    <lineage>
        <taxon>Bacteria</taxon>
        <taxon>Bacillati</taxon>
        <taxon>Actinomycetota</taxon>
        <taxon>Actinomycetes</taxon>
        <taxon>Mycobacteriales</taxon>
        <taxon>Dietziaceae</taxon>
        <taxon>Dietzia</taxon>
    </lineage>
</organism>
<feature type="transmembrane region" description="Helical" evidence="6">
    <location>
        <begin position="377"/>
        <end position="396"/>
    </location>
</feature>
<feature type="domain" description="Major facilitator superfamily (MFS) profile" evidence="7">
    <location>
        <begin position="35"/>
        <end position="556"/>
    </location>
</feature>
<evidence type="ECO:0000256" key="3">
    <source>
        <dbReference type="ARBA" id="ARBA00022692"/>
    </source>
</evidence>